<evidence type="ECO:0000256" key="14">
    <source>
        <dbReference type="SAM" id="Phobius"/>
    </source>
</evidence>
<dbReference type="InterPro" id="IPR000014">
    <property type="entry name" value="PAS"/>
</dbReference>
<dbReference type="PANTHER" id="PTHR42878">
    <property type="entry name" value="TWO-COMPONENT HISTIDINE KINASE"/>
    <property type="match status" value="1"/>
</dbReference>
<dbReference type="InterPro" id="IPR045671">
    <property type="entry name" value="NtrY-like_N"/>
</dbReference>
<sequence>MAEQAIPLNGPLFRRSGVQEARRLMALPGIVAIIGALLTAAVSFAILIGATPITPDRTTTLWLIGANALFILFLVALIAREAQRIIMARRVGKAASRLHVRIVIMFALVAAVPAILVAIIAAITLNIGLDRWFEIRTKTIINSSLSIAEAYVQENARNLQGTTLSMAYDLDSSRTLYGLDRGGFLDLMNKEAVGRGLAHAALVKEDGSFVMSARTNADFPMPGPPDGAVKQAQDGRPLLIEPRTRNIMGAIIKLKEIEGLYLYTIRVVDPEVIRAREIVRANTAEYRGLETNRGFSQVAFALPYMSLTLIVILSAIWTGIAVADRLVRPIRQLIGAADEVATGNLDVSVPVRHSDGDVAYLGDTFNKMLLELKSQRNEILTAKDLADERRRFSEAVLAGVTSGVIGVDPFGTITIVNKSAEAMLAMSSDIALGQNLSTVLPHVGRVLEIGRKSGKPVYREQVTFFRAGAERTFNVQVTIEEDQDDGFDGEKSYVVTVDDITDLVTAQRTSAWADVARRIAHEIKNPLTPIQLSAERIRRRYGKVITEDREVFDQCTDTIIRQVEDIGRMVDEFSSFARMPKPEMKAIDLREPLREASFLVEVSRSDIAFERAFGDKPLKGTFDTRLLSQAFGNVIKNAAEAMEGIEWAPGEKGVIRIQAAHTDGAIRIDVIDNGKGLPRENRQRLLEPYMTTREKGTGLGLAIVKKIVEDHGGRLELHDAPAEFHDGRGAMISIILPASTAISRGAETAENERETEKVSNGV</sequence>
<dbReference type="InterPro" id="IPR035965">
    <property type="entry name" value="PAS-like_dom_sf"/>
</dbReference>
<proteinExistence type="predicted"/>
<evidence type="ECO:0000256" key="2">
    <source>
        <dbReference type="ARBA" id="ARBA00004651"/>
    </source>
</evidence>
<keyword evidence="18" id="KW-1185">Reference proteome</keyword>
<feature type="transmembrane region" description="Helical" evidence="14">
    <location>
        <begin position="301"/>
        <end position="323"/>
    </location>
</feature>
<evidence type="ECO:0000256" key="3">
    <source>
        <dbReference type="ARBA" id="ARBA00012438"/>
    </source>
</evidence>
<dbReference type="InterPro" id="IPR003594">
    <property type="entry name" value="HATPase_dom"/>
</dbReference>
<feature type="transmembrane region" description="Helical" evidence="14">
    <location>
        <begin position="60"/>
        <end position="79"/>
    </location>
</feature>
<feature type="transmembrane region" description="Helical" evidence="14">
    <location>
        <begin position="100"/>
        <end position="123"/>
    </location>
</feature>
<dbReference type="PRINTS" id="PR00344">
    <property type="entry name" value="BCTRLSENSOR"/>
</dbReference>
<dbReference type="PANTHER" id="PTHR42878:SF7">
    <property type="entry name" value="SENSOR HISTIDINE KINASE GLRK"/>
    <property type="match status" value="1"/>
</dbReference>
<dbReference type="EC" id="2.7.13.3" evidence="3"/>
<evidence type="ECO:0000313" key="17">
    <source>
        <dbReference type="EMBL" id="MCG7503742.1"/>
    </source>
</evidence>
<evidence type="ECO:0000256" key="12">
    <source>
        <dbReference type="ARBA" id="ARBA00023012"/>
    </source>
</evidence>
<dbReference type="SUPFAM" id="SSF55874">
    <property type="entry name" value="ATPase domain of HSP90 chaperone/DNA topoisomerase II/histidine kinase"/>
    <property type="match status" value="1"/>
</dbReference>
<name>A0ABS9Q8L4_9HYPH</name>
<dbReference type="Pfam" id="PF02518">
    <property type="entry name" value="HATPase_c"/>
    <property type="match status" value="1"/>
</dbReference>
<dbReference type="InterPro" id="IPR003660">
    <property type="entry name" value="HAMP_dom"/>
</dbReference>
<keyword evidence="12" id="KW-0902">Two-component regulatory system</keyword>
<evidence type="ECO:0000256" key="10">
    <source>
        <dbReference type="ARBA" id="ARBA00022840"/>
    </source>
</evidence>
<dbReference type="Gene3D" id="3.30.450.20">
    <property type="entry name" value="PAS domain"/>
    <property type="match status" value="1"/>
</dbReference>
<dbReference type="CDD" id="cd06225">
    <property type="entry name" value="HAMP"/>
    <property type="match status" value="1"/>
</dbReference>
<evidence type="ECO:0000256" key="8">
    <source>
        <dbReference type="ARBA" id="ARBA00022741"/>
    </source>
</evidence>
<keyword evidence="11 14" id="KW-1133">Transmembrane helix</keyword>
<dbReference type="InterPro" id="IPR003661">
    <property type="entry name" value="HisK_dim/P_dom"/>
</dbReference>
<dbReference type="RefSeq" id="WP_239361646.1">
    <property type="nucleotide sequence ID" value="NZ_JAKREW010000001.1"/>
</dbReference>
<dbReference type="PROSITE" id="PS50885">
    <property type="entry name" value="HAMP"/>
    <property type="match status" value="1"/>
</dbReference>
<dbReference type="SMART" id="SM00387">
    <property type="entry name" value="HATPase_c"/>
    <property type="match status" value="1"/>
</dbReference>
<keyword evidence="6" id="KW-0808">Transferase</keyword>
<evidence type="ECO:0000259" key="15">
    <source>
        <dbReference type="PROSITE" id="PS50109"/>
    </source>
</evidence>
<dbReference type="InterPro" id="IPR004358">
    <property type="entry name" value="Sig_transdc_His_kin-like_C"/>
</dbReference>
<keyword evidence="8" id="KW-0547">Nucleotide-binding</keyword>
<dbReference type="CDD" id="cd00130">
    <property type="entry name" value="PAS"/>
    <property type="match status" value="1"/>
</dbReference>
<dbReference type="Proteomes" id="UP001201701">
    <property type="component" value="Unassembled WGS sequence"/>
</dbReference>
<evidence type="ECO:0000256" key="11">
    <source>
        <dbReference type="ARBA" id="ARBA00022989"/>
    </source>
</evidence>
<comment type="catalytic activity">
    <reaction evidence="1">
        <text>ATP + protein L-histidine = ADP + protein N-phospho-L-histidine.</text>
        <dbReference type="EC" id="2.7.13.3"/>
    </reaction>
</comment>
<reference evidence="17 18" key="1">
    <citation type="submission" date="2022-02" db="EMBL/GenBank/DDBJ databases">
        <title>Draft genome sequence of Mezorhizobium retamae strain IRAMC:0171 isolated from Retama raetam nodules.</title>
        <authorList>
            <person name="Bengaied R."/>
            <person name="Sbissi I."/>
            <person name="Huber K."/>
            <person name="Ghodbane F."/>
            <person name="Nouioui I."/>
            <person name="Tarhouni M."/>
            <person name="Gtari M."/>
        </authorList>
    </citation>
    <scope>NUCLEOTIDE SEQUENCE [LARGE SCALE GENOMIC DNA]</scope>
    <source>
        <strain evidence="17 18">IRAMC:0171</strain>
    </source>
</reference>
<keyword evidence="5" id="KW-0597">Phosphoprotein</keyword>
<keyword evidence="10" id="KW-0067">ATP-binding</keyword>
<dbReference type="PROSITE" id="PS50109">
    <property type="entry name" value="HIS_KIN"/>
    <property type="match status" value="1"/>
</dbReference>
<feature type="transmembrane region" description="Helical" evidence="14">
    <location>
        <begin position="24"/>
        <end position="48"/>
    </location>
</feature>
<accession>A0ABS9Q8L4</accession>
<dbReference type="CDD" id="cd00082">
    <property type="entry name" value="HisKA"/>
    <property type="match status" value="1"/>
</dbReference>
<dbReference type="InterPro" id="IPR036890">
    <property type="entry name" value="HATPase_C_sf"/>
</dbReference>
<evidence type="ECO:0000259" key="16">
    <source>
        <dbReference type="PROSITE" id="PS50885"/>
    </source>
</evidence>
<dbReference type="InterPro" id="IPR017232">
    <property type="entry name" value="NtrY"/>
</dbReference>
<evidence type="ECO:0000313" key="18">
    <source>
        <dbReference type="Proteomes" id="UP001201701"/>
    </source>
</evidence>
<dbReference type="Pfam" id="PF00989">
    <property type="entry name" value="PAS"/>
    <property type="match status" value="1"/>
</dbReference>
<evidence type="ECO:0000256" key="5">
    <source>
        <dbReference type="ARBA" id="ARBA00022553"/>
    </source>
</evidence>
<feature type="domain" description="Histidine kinase" evidence="15">
    <location>
        <begin position="518"/>
        <end position="740"/>
    </location>
</feature>
<dbReference type="InterPro" id="IPR036097">
    <property type="entry name" value="HisK_dim/P_sf"/>
</dbReference>
<dbReference type="GO" id="GO:0016301">
    <property type="term" value="F:kinase activity"/>
    <property type="evidence" value="ECO:0007669"/>
    <property type="project" value="UniProtKB-KW"/>
</dbReference>
<comment type="caution">
    <text evidence="17">The sequence shown here is derived from an EMBL/GenBank/DDBJ whole genome shotgun (WGS) entry which is preliminary data.</text>
</comment>
<dbReference type="EMBL" id="JAKREW010000001">
    <property type="protein sequence ID" value="MCG7503742.1"/>
    <property type="molecule type" value="Genomic_DNA"/>
</dbReference>
<dbReference type="SUPFAM" id="SSF55785">
    <property type="entry name" value="PYP-like sensor domain (PAS domain)"/>
    <property type="match status" value="1"/>
</dbReference>
<dbReference type="Pfam" id="PF19312">
    <property type="entry name" value="NtrY_N"/>
    <property type="match status" value="1"/>
</dbReference>
<protein>
    <recommendedName>
        <fullName evidence="3">histidine kinase</fullName>
        <ecNumber evidence="3">2.7.13.3</ecNumber>
    </recommendedName>
</protein>
<dbReference type="SMART" id="SM00304">
    <property type="entry name" value="HAMP"/>
    <property type="match status" value="1"/>
</dbReference>
<dbReference type="Pfam" id="PF00672">
    <property type="entry name" value="HAMP"/>
    <property type="match status" value="1"/>
</dbReference>
<dbReference type="Gene3D" id="6.10.340.10">
    <property type="match status" value="1"/>
</dbReference>
<organism evidence="17 18">
    <name type="scientific">Mesorhizobium retamae</name>
    <dbReference type="NCBI Taxonomy" id="2912854"/>
    <lineage>
        <taxon>Bacteria</taxon>
        <taxon>Pseudomonadati</taxon>
        <taxon>Pseudomonadota</taxon>
        <taxon>Alphaproteobacteria</taxon>
        <taxon>Hyphomicrobiales</taxon>
        <taxon>Phyllobacteriaceae</taxon>
        <taxon>Mesorhizobium</taxon>
    </lineage>
</organism>
<feature type="domain" description="HAMP" evidence="16">
    <location>
        <begin position="324"/>
        <end position="377"/>
    </location>
</feature>
<evidence type="ECO:0000256" key="1">
    <source>
        <dbReference type="ARBA" id="ARBA00000085"/>
    </source>
</evidence>
<evidence type="ECO:0000256" key="9">
    <source>
        <dbReference type="ARBA" id="ARBA00022777"/>
    </source>
</evidence>
<keyword evidence="9 17" id="KW-0418">Kinase</keyword>
<dbReference type="Gene3D" id="1.10.287.130">
    <property type="match status" value="1"/>
</dbReference>
<dbReference type="SUPFAM" id="SSF158472">
    <property type="entry name" value="HAMP domain-like"/>
    <property type="match status" value="1"/>
</dbReference>
<evidence type="ECO:0000256" key="4">
    <source>
        <dbReference type="ARBA" id="ARBA00022475"/>
    </source>
</evidence>
<dbReference type="NCBIfam" id="TIGR00229">
    <property type="entry name" value="sensory_box"/>
    <property type="match status" value="1"/>
</dbReference>
<dbReference type="InterPro" id="IPR005467">
    <property type="entry name" value="His_kinase_dom"/>
</dbReference>
<dbReference type="Pfam" id="PF00512">
    <property type="entry name" value="HisKA"/>
    <property type="match status" value="1"/>
</dbReference>
<evidence type="ECO:0000256" key="6">
    <source>
        <dbReference type="ARBA" id="ARBA00022679"/>
    </source>
</evidence>
<dbReference type="SUPFAM" id="SSF47384">
    <property type="entry name" value="Homodimeric domain of signal transducing histidine kinase"/>
    <property type="match status" value="1"/>
</dbReference>
<keyword evidence="4" id="KW-1003">Cell membrane</keyword>
<comment type="subcellular location">
    <subcellularLocation>
        <location evidence="2">Cell membrane</location>
        <topology evidence="2">Multi-pass membrane protein</topology>
    </subcellularLocation>
</comment>
<dbReference type="InterPro" id="IPR013767">
    <property type="entry name" value="PAS_fold"/>
</dbReference>
<keyword evidence="13 14" id="KW-0472">Membrane</keyword>
<gene>
    <name evidence="17" type="ORF">L4923_01775</name>
</gene>
<evidence type="ECO:0000256" key="7">
    <source>
        <dbReference type="ARBA" id="ARBA00022692"/>
    </source>
</evidence>
<dbReference type="Gene3D" id="3.30.565.10">
    <property type="entry name" value="Histidine kinase-like ATPase, C-terminal domain"/>
    <property type="match status" value="1"/>
</dbReference>
<dbReference type="SMART" id="SM00388">
    <property type="entry name" value="HisKA"/>
    <property type="match status" value="1"/>
</dbReference>
<dbReference type="PIRSF" id="PIRSF037532">
    <property type="entry name" value="STHK_NtrY"/>
    <property type="match status" value="1"/>
</dbReference>
<evidence type="ECO:0000256" key="13">
    <source>
        <dbReference type="ARBA" id="ARBA00023136"/>
    </source>
</evidence>
<keyword evidence="7 14" id="KW-0812">Transmembrane</keyword>
<dbReference type="InterPro" id="IPR050351">
    <property type="entry name" value="BphY/WalK/GraS-like"/>
</dbReference>